<evidence type="ECO:0000256" key="3">
    <source>
        <dbReference type="ARBA" id="ARBA00038054"/>
    </source>
</evidence>
<keyword evidence="5" id="KW-0560">Oxidoreductase</keyword>
<dbReference type="EMBL" id="JAUDEA010000001">
    <property type="protein sequence ID" value="MDM8270113.1"/>
    <property type="molecule type" value="Genomic_DNA"/>
</dbReference>
<accession>A0ABT7V0L1</accession>
<reference evidence="5" key="2">
    <citation type="submission" date="2023-06" db="EMBL/GenBank/DDBJ databases">
        <authorList>
            <person name="Zeman M."/>
            <person name="Kubasova T."/>
            <person name="Jahodarova E."/>
            <person name="Nykrynova M."/>
            <person name="Rychlik I."/>
        </authorList>
    </citation>
    <scope>NUCLEOTIDE SEQUENCE</scope>
    <source>
        <strain evidence="5">153_Feed</strain>
    </source>
</reference>
<sequence length="186" mass="20043">MKRSLGNAGELFPQSVFIIASYDEDGVPNAMNAAWAGECSRHEVCFNIGDHKTTANIVRKGAFTVAPADAANVVTADYFGIATGNKVNKAEKSGLTFIRSEHVDAPVIEEYPLTMECEVTAIDGDEHGARVVGRIVNVLVDEDILDADGKVDFSAWRPLVYDASHMTYRVVGEEVGGAWNVGKPLV</sequence>
<proteinExistence type="inferred from homology"/>
<dbReference type="Pfam" id="PF01613">
    <property type="entry name" value="Flavin_Reduct"/>
    <property type="match status" value="1"/>
</dbReference>
<feature type="domain" description="Flavin reductase like" evidence="4">
    <location>
        <begin position="12"/>
        <end position="166"/>
    </location>
</feature>
<evidence type="ECO:0000256" key="1">
    <source>
        <dbReference type="ARBA" id="ARBA00001917"/>
    </source>
</evidence>
<dbReference type="Proteomes" id="UP001529256">
    <property type="component" value="Unassembled WGS sequence"/>
</dbReference>
<name>A0ABT7V0L1_9ACTN</name>
<dbReference type="RefSeq" id="WP_289510220.1">
    <property type="nucleotide sequence ID" value="NZ_JAUDEA010000001.1"/>
</dbReference>
<keyword evidence="6" id="KW-1185">Reference proteome</keyword>
<gene>
    <name evidence="5" type="ORF">QUW25_00210</name>
</gene>
<organism evidence="5 6">
    <name type="scientific">Thermophilibacter provencensis</name>
    <dbReference type="NCBI Taxonomy" id="1852386"/>
    <lineage>
        <taxon>Bacteria</taxon>
        <taxon>Bacillati</taxon>
        <taxon>Actinomycetota</taxon>
        <taxon>Coriobacteriia</taxon>
        <taxon>Coriobacteriales</taxon>
        <taxon>Atopobiaceae</taxon>
        <taxon>Thermophilibacter</taxon>
    </lineage>
</organism>
<reference evidence="5" key="1">
    <citation type="submission" date="2023-06" db="EMBL/GenBank/DDBJ databases">
        <title>Identification and characterization of horizontal gene transfer across gut microbiota members of farm animals based on homology search.</title>
        <authorList>
            <person name="Schwarzerova J."/>
            <person name="Nykrynova M."/>
            <person name="Jureckova K."/>
            <person name="Cejkova D."/>
            <person name="Rychlik I."/>
        </authorList>
    </citation>
    <scope>NUCLEOTIDE SEQUENCE</scope>
    <source>
        <strain evidence="5">153_Feed</strain>
    </source>
</reference>
<dbReference type="Gene3D" id="2.30.110.10">
    <property type="entry name" value="Electron Transport, Fmn-binding Protein, Chain A"/>
    <property type="match status" value="1"/>
</dbReference>
<evidence type="ECO:0000259" key="4">
    <source>
        <dbReference type="Pfam" id="PF01613"/>
    </source>
</evidence>
<dbReference type="PANTHER" id="PTHR43567">
    <property type="entry name" value="FLAVOREDOXIN-RELATED-RELATED"/>
    <property type="match status" value="1"/>
</dbReference>
<comment type="similarity">
    <text evidence="3">Belongs to the flavoredoxin family.</text>
</comment>
<dbReference type="EC" id="1.5.1.-" evidence="5"/>
<keyword evidence="2" id="KW-0285">Flavoprotein</keyword>
<comment type="cofactor">
    <cofactor evidence="1">
        <name>FMN</name>
        <dbReference type="ChEBI" id="CHEBI:58210"/>
    </cofactor>
</comment>
<dbReference type="SUPFAM" id="SSF50475">
    <property type="entry name" value="FMN-binding split barrel"/>
    <property type="match status" value="1"/>
</dbReference>
<evidence type="ECO:0000313" key="5">
    <source>
        <dbReference type="EMBL" id="MDM8270113.1"/>
    </source>
</evidence>
<dbReference type="InterPro" id="IPR002563">
    <property type="entry name" value="Flavin_Rdtase-like_dom"/>
</dbReference>
<comment type="caution">
    <text evidence="5">The sequence shown here is derived from an EMBL/GenBank/DDBJ whole genome shotgun (WGS) entry which is preliminary data.</text>
</comment>
<dbReference type="GO" id="GO:0016491">
    <property type="term" value="F:oxidoreductase activity"/>
    <property type="evidence" value="ECO:0007669"/>
    <property type="project" value="UniProtKB-KW"/>
</dbReference>
<dbReference type="InterPro" id="IPR012349">
    <property type="entry name" value="Split_barrel_FMN-bd"/>
</dbReference>
<evidence type="ECO:0000313" key="6">
    <source>
        <dbReference type="Proteomes" id="UP001529256"/>
    </source>
</evidence>
<dbReference type="PANTHER" id="PTHR43567:SF1">
    <property type="entry name" value="FLAVOREDOXIN"/>
    <property type="match status" value="1"/>
</dbReference>
<protein>
    <submittedName>
        <fullName evidence="5">Flavin reductase family protein</fullName>
        <ecNumber evidence="5">1.5.1.-</ecNumber>
    </submittedName>
</protein>
<evidence type="ECO:0000256" key="2">
    <source>
        <dbReference type="ARBA" id="ARBA00022630"/>
    </source>
</evidence>
<dbReference type="InterPro" id="IPR052174">
    <property type="entry name" value="Flavoredoxin"/>
</dbReference>